<keyword evidence="2" id="KW-1185">Reference proteome</keyword>
<dbReference type="EMBL" id="CM037151">
    <property type="protein sequence ID" value="KAH7843186.1"/>
    <property type="molecule type" value="Genomic_DNA"/>
</dbReference>
<name>A0ACB7XQG1_9ERIC</name>
<reference evidence="1 2" key="1">
    <citation type="journal article" date="2021" name="Hortic Res">
        <title>High-quality reference genome and annotation aids understanding of berry development for evergreen blueberry (Vaccinium darrowii).</title>
        <authorList>
            <person name="Yu J."/>
            <person name="Hulse-Kemp A.M."/>
            <person name="Babiker E."/>
            <person name="Staton M."/>
        </authorList>
    </citation>
    <scope>NUCLEOTIDE SEQUENCE [LARGE SCALE GENOMIC DNA]</scope>
    <source>
        <strain evidence="2">cv. NJ 8807/NJ 8810</strain>
        <tissue evidence="1">Young leaf</tissue>
    </source>
</reference>
<proteinExistence type="predicted"/>
<comment type="caution">
    <text evidence="1">The sequence shown here is derived from an EMBL/GenBank/DDBJ whole genome shotgun (WGS) entry which is preliminary data.</text>
</comment>
<organism evidence="1 2">
    <name type="scientific">Vaccinium darrowii</name>
    <dbReference type="NCBI Taxonomy" id="229202"/>
    <lineage>
        <taxon>Eukaryota</taxon>
        <taxon>Viridiplantae</taxon>
        <taxon>Streptophyta</taxon>
        <taxon>Embryophyta</taxon>
        <taxon>Tracheophyta</taxon>
        <taxon>Spermatophyta</taxon>
        <taxon>Magnoliopsida</taxon>
        <taxon>eudicotyledons</taxon>
        <taxon>Gunneridae</taxon>
        <taxon>Pentapetalae</taxon>
        <taxon>asterids</taxon>
        <taxon>Ericales</taxon>
        <taxon>Ericaceae</taxon>
        <taxon>Vaccinioideae</taxon>
        <taxon>Vaccinieae</taxon>
        <taxon>Vaccinium</taxon>
    </lineage>
</organism>
<sequence>MADSGERPVDPNISVAGLSPSVHGGGGTTSGEPSSDPFTGAPTDVDLLQGASGSVLIGAETALPTPETVPTVLGETHAGETLTLVEVREAMGVGGAAVVGGSDAGDRLGTARHTESAVGDVMGAVTVGSSAARHDESAACDGQSAGVSHRGPEAMEIDPTGMGASPSDIAMSLSGIDVVVQRARVQGSGSQAEGIPRDVLVEDVTGGSSTESEEVPLVRRIAPGPAIAIGTARVPEESAERETEPSEPPLFTPAVGSSRGSGLTLADTLEGARDEDIAATLQEFPRFENVLVQEGMASIVRDAEQEERQREAEVAAGGERLTIVREVELSLDHRAPFTPATYVPRVHFFVPQGCDTYTPLLPSYPDTSVVRDRSTHIAYRNPLTERSLGGYGGSAHSLEYYRALPSRVRALVDASGFTIFIRLLTVTRTDRKLIRALVERWWDTTNTFHFRFGEMTITPLDFAAITGLRVGGEPIPFDSELYLDPAAVEHYLGRRLGGIDPGVRYTVLVGFWDHEPESEEEARQMARAYLLYLFGASLFPNRQGMVHLGWLPALEDLETAGRFDWGGAGLCTVYCFLGCVCRGVGTSLGGYWRVLEVWAYEVLGVFAPANSHSNEDVLPRAEKWGSEYTGGGDHKGDLRTFRLFLDTTTGDRVRWNVWHRMHRDYLVRSRELTRSRVLLECPYGWRWYLGDRVSRQSLGIDHFRVPSPLPPLVQRTEEYTRAEIERYTVPTEVVFGLSIDYEGYLSTHLAYDLDMENRLRAGVALPELRREIEVVTADGALGVVTVPHITPTVTLATTEIPVEWAAASYQLAQDLQAMVRQFVMGMAPEVRPRAEPGVVLGRGRRATRGRAPARGVGEASRGRETGRGTRRRRESTSSERGASRGATPSAGAAEGASGSGSARRSTPRVTSVTPPSSRVLRSSERRRESVQQREEPAESSSTDDDPATPEEYRPRGSVPPKRPRT</sequence>
<protein>
    <submittedName>
        <fullName evidence="1">Uncharacterized protein</fullName>
    </submittedName>
</protein>
<evidence type="ECO:0000313" key="2">
    <source>
        <dbReference type="Proteomes" id="UP000828048"/>
    </source>
</evidence>
<gene>
    <name evidence="1" type="ORF">Vadar_013650</name>
</gene>
<accession>A0ACB7XQG1</accession>
<dbReference type="Proteomes" id="UP000828048">
    <property type="component" value="Chromosome 1"/>
</dbReference>
<evidence type="ECO:0000313" key="1">
    <source>
        <dbReference type="EMBL" id="KAH7843186.1"/>
    </source>
</evidence>